<dbReference type="PROSITE" id="PS50893">
    <property type="entry name" value="ABC_TRANSPORTER_2"/>
    <property type="match status" value="2"/>
</dbReference>
<dbReference type="InterPro" id="IPR050107">
    <property type="entry name" value="ABC_carbohydrate_import_ATPase"/>
</dbReference>
<keyword evidence="5" id="KW-0762">Sugar transport</keyword>
<dbReference type="PANTHER" id="PTHR43790:SF3">
    <property type="entry name" value="D-ALLOSE IMPORT ATP-BINDING PROTEIN ALSA-RELATED"/>
    <property type="match status" value="1"/>
</dbReference>
<keyword evidence="3" id="KW-0813">Transport</keyword>
<evidence type="ECO:0000313" key="12">
    <source>
        <dbReference type="EMBL" id="RYB01545.1"/>
    </source>
</evidence>
<evidence type="ECO:0000259" key="11">
    <source>
        <dbReference type="PROSITE" id="PS50893"/>
    </source>
</evidence>
<keyword evidence="9" id="KW-1278">Translocase</keyword>
<dbReference type="InterPro" id="IPR003593">
    <property type="entry name" value="AAA+_ATPase"/>
</dbReference>
<evidence type="ECO:0000256" key="2">
    <source>
        <dbReference type="ARBA" id="ARBA00005417"/>
    </source>
</evidence>
<feature type="domain" description="ABC transporter" evidence="11">
    <location>
        <begin position="246"/>
        <end position="493"/>
    </location>
</feature>
<reference evidence="12 13" key="2">
    <citation type="submission" date="2019-02" db="EMBL/GenBank/DDBJ databases">
        <title>'Lichenibacterium ramalinii' gen. nov. sp. nov., 'Lichenibacterium minor' gen. nov. sp. nov.</title>
        <authorList>
            <person name="Pankratov T."/>
        </authorList>
    </citation>
    <scope>NUCLEOTIDE SEQUENCE [LARGE SCALE GENOMIC DNA]</scope>
    <source>
        <strain evidence="12 13">RmlP001</strain>
    </source>
</reference>
<keyword evidence="10" id="KW-0472">Membrane</keyword>
<dbReference type="EMBL" id="QYBC01000035">
    <property type="protein sequence ID" value="RYB01545.1"/>
    <property type="molecule type" value="Genomic_DNA"/>
</dbReference>
<organism evidence="12 13">
    <name type="scientific">Lichenibacterium ramalinae</name>
    <dbReference type="NCBI Taxonomy" id="2316527"/>
    <lineage>
        <taxon>Bacteria</taxon>
        <taxon>Pseudomonadati</taxon>
        <taxon>Pseudomonadota</taxon>
        <taxon>Alphaproteobacteria</taxon>
        <taxon>Hyphomicrobiales</taxon>
        <taxon>Lichenihabitantaceae</taxon>
        <taxon>Lichenibacterium</taxon>
    </lineage>
</organism>
<dbReference type="Gene3D" id="3.40.50.300">
    <property type="entry name" value="P-loop containing nucleotide triphosphate hydrolases"/>
    <property type="match status" value="2"/>
</dbReference>
<keyword evidence="7" id="KW-0547">Nucleotide-binding</keyword>
<evidence type="ECO:0000256" key="1">
    <source>
        <dbReference type="ARBA" id="ARBA00004202"/>
    </source>
</evidence>
<proteinExistence type="inferred from homology"/>
<evidence type="ECO:0000256" key="9">
    <source>
        <dbReference type="ARBA" id="ARBA00022967"/>
    </source>
</evidence>
<dbReference type="GO" id="GO:0016887">
    <property type="term" value="F:ATP hydrolysis activity"/>
    <property type="evidence" value="ECO:0007669"/>
    <property type="project" value="InterPro"/>
</dbReference>
<dbReference type="CDD" id="cd03215">
    <property type="entry name" value="ABC_Carb_Monos_II"/>
    <property type="match status" value="1"/>
</dbReference>
<evidence type="ECO:0000256" key="3">
    <source>
        <dbReference type="ARBA" id="ARBA00022448"/>
    </source>
</evidence>
<keyword evidence="4" id="KW-1003">Cell membrane</keyword>
<dbReference type="RefSeq" id="WP_129222056.1">
    <property type="nucleotide sequence ID" value="NZ_QYBC01000035.1"/>
</dbReference>
<dbReference type="PANTHER" id="PTHR43790">
    <property type="entry name" value="CARBOHYDRATE TRANSPORT ATP-BINDING PROTEIN MG119-RELATED"/>
    <property type="match status" value="1"/>
</dbReference>
<keyword evidence="8 12" id="KW-0067">ATP-binding</keyword>
<dbReference type="FunFam" id="3.40.50.300:FF:000127">
    <property type="entry name" value="Ribose import ATP-binding protein RbsA"/>
    <property type="match status" value="1"/>
</dbReference>
<comment type="caution">
    <text evidence="12">The sequence shown here is derived from an EMBL/GenBank/DDBJ whole genome shotgun (WGS) entry which is preliminary data.</text>
</comment>
<dbReference type="AlphaFoldDB" id="A0A4Q2R4T0"/>
<dbReference type="InterPro" id="IPR003439">
    <property type="entry name" value="ABC_transporter-like_ATP-bd"/>
</dbReference>
<dbReference type="SMART" id="SM00382">
    <property type="entry name" value="AAA"/>
    <property type="match status" value="2"/>
</dbReference>
<dbReference type="PROSITE" id="PS00211">
    <property type="entry name" value="ABC_TRANSPORTER_1"/>
    <property type="match status" value="1"/>
</dbReference>
<evidence type="ECO:0000256" key="7">
    <source>
        <dbReference type="ARBA" id="ARBA00022741"/>
    </source>
</evidence>
<reference evidence="12 13" key="1">
    <citation type="submission" date="2018-09" db="EMBL/GenBank/DDBJ databases">
        <authorList>
            <person name="Grouzdev D.S."/>
            <person name="Krutkina M.S."/>
        </authorList>
    </citation>
    <scope>NUCLEOTIDE SEQUENCE [LARGE SCALE GENOMIC DNA]</scope>
    <source>
        <strain evidence="12 13">RmlP001</strain>
    </source>
</reference>
<dbReference type="GO" id="GO:0005524">
    <property type="term" value="F:ATP binding"/>
    <property type="evidence" value="ECO:0007669"/>
    <property type="project" value="UniProtKB-KW"/>
</dbReference>
<dbReference type="SUPFAM" id="SSF52540">
    <property type="entry name" value="P-loop containing nucleoside triphosphate hydrolases"/>
    <property type="match status" value="2"/>
</dbReference>
<comment type="similarity">
    <text evidence="2">Belongs to the ABC transporter superfamily.</text>
</comment>
<protein>
    <submittedName>
        <fullName evidence="12">Sugar ABC transporter ATP-binding protein</fullName>
    </submittedName>
</protein>
<evidence type="ECO:0000256" key="4">
    <source>
        <dbReference type="ARBA" id="ARBA00022475"/>
    </source>
</evidence>
<evidence type="ECO:0000256" key="10">
    <source>
        <dbReference type="ARBA" id="ARBA00023136"/>
    </source>
</evidence>
<evidence type="ECO:0000256" key="6">
    <source>
        <dbReference type="ARBA" id="ARBA00022737"/>
    </source>
</evidence>
<keyword evidence="13" id="KW-1185">Reference proteome</keyword>
<evidence type="ECO:0000256" key="5">
    <source>
        <dbReference type="ARBA" id="ARBA00022597"/>
    </source>
</evidence>
<comment type="subcellular location">
    <subcellularLocation>
        <location evidence="1">Cell membrane</location>
        <topology evidence="1">Peripheral membrane protein</topology>
    </subcellularLocation>
</comment>
<dbReference type="GO" id="GO:0005886">
    <property type="term" value="C:plasma membrane"/>
    <property type="evidence" value="ECO:0007669"/>
    <property type="project" value="UniProtKB-SubCell"/>
</dbReference>
<dbReference type="InterPro" id="IPR027417">
    <property type="entry name" value="P-loop_NTPase"/>
</dbReference>
<name>A0A4Q2R4T0_9HYPH</name>
<dbReference type="CDD" id="cd03216">
    <property type="entry name" value="ABC_Carb_Monos_I"/>
    <property type="match status" value="1"/>
</dbReference>
<dbReference type="InterPro" id="IPR017871">
    <property type="entry name" value="ABC_transporter-like_CS"/>
</dbReference>
<dbReference type="OrthoDB" id="9805029at2"/>
<gene>
    <name evidence="12" type="ORF">D3272_25465</name>
</gene>
<dbReference type="Pfam" id="PF00005">
    <property type="entry name" value="ABC_tran"/>
    <property type="match status" value="2"/>
</dbReference>
<dbReference type="Proteomes" id="UP000289411">
    <property type="component" value="Unassembled WGS sequence"/>
</dbReference>
<accession>A0A4Q2R4T0</accession>
<feature type="domain" description="ABC transporter" evidence="11">
    <location>
        <begin position="5"/>
        <end position="241"/>
    </location>
</feature>
<evidence type="ECO:0000256" key="8">
    <source>
        <dbReference type="ARBA" id="ARBA00022840"/>
    </source>
</evidence>
<keyword evidence="6" id="KW-0677">Repeat</keyword>
<sequence length="494" mass="53402">MTSLLDMKDVSKAFLGVQVLTDVSIRLQSGEVLGIVGENGAGKSTLMKILAGVHRPDGGAIWIEDKSFEPHTPRDALAAGIKVVHQELSLFPDRTVAENIFAGVLPTTPVGTIKRRRLARDAAAVLKRVGLDVAPGTRVRSLSLAQRQLVEIGRALSQKARIIVMDEPTATLTSHEVEFLMSTIAALKADGVGIIFISHHLEEVFAVCDRVTVMRDGRSVDDRPVGAWTEASLVQAMVNRPIDKFVPKRDITPGLPLLEVERLASRGRFSDVSFTVRAGEIYGLAGLVGAGRSEVLKTIFGVLPVAEGRIRVDGADYQPHSPRRSLRSGIVLTPEDRKLEGLVLPFSIRKNVAMSTLKFLSRWGIVSARRVTGLAETSIRSLRIRTRSSGQEVRRLSGGNQQKVVLARAISVAPRIFMLDEPTRGVDVGAKVEVYTLIGDLAAKGAAVLIVSSDLLELLGLCDRIGVLRAGRFAGEVERADFSQDRIMSLAAIG</sequence>
<evidence type="ECO:0000313" key="13">
    <source>
        <dbReference type="Proteomes" id="UP000289411"/>
    </source>
</evidence>